<organism evidence="2 3">
    <name type="scientific">Cytobacillus eiseniae</name>
    <dbReference type="NCBI Taxonomy" id="762947"/>
    <lineage>
        <taxon>Bacteria</taxon>
        <taxon>Bacillati</taxon>
        <taxon>Bacillota</taxon>
        <taxon>Bacilli</taxon>
        <taxon>Bacillales</taxon>
        <taxon>Bacillaceae</taxon>
        <taxon>Cytobacillus</taxon>
    </lineage>
</organism>
<name>A0ABS4RCT9_9BACI</name>
<keyword evidence="3" id="KW-1185">Reference proteome</keyword>
<reference evidence="2 3" key="1">
    <citation type="submission" date="2021-03" db="EMBL/GenBank/DDBJ databases">
        <title>Genomic Encyclopedia of Type Strains, Phase IV (KMG-IV): sequencing the most valuable type-strain genomes for metagenomic binning, comparative biology and taxonomic classification.</title>
        <authorList>
            <person name="Goeker M."/>
        </authorList>
    </citation>
    <scope>NUCLEOTIDE SEQUENCE [LARGE SCALE GENOMIC DNA]</scope>
    <source>
        <strain evidence="2 3">DSM 26675</strain>
    </source>
</reference>
<dbReference type="EMBL" id="JAGIKZ010000005">
    <property type="protein sequence ID" value="MBP2240718.1"/>
    <property type="molecule type" value="Genomic_DNA"/>
</dbReference>
<gene>
    <name evidence="2" type="ORF">J2Z40_001277</name>
</gene>
<dbReference type="RefSeq" id="WP_157087830.1">
    <property type="nucleotide sequence ID" value="NZ_JAGIKZ010000005.1"/>
</dbReference>
<evidence type="ECO:0008006" key="4">
    <source>
        <dbReference type="Google" id="ProtNLM"/>
    </source>
</evidence>
<protein>
    <recommendedName>
        <fullName evidence="4">TMhelix containing protein</fullName>
    </recommendedName>
</protein>
<comment type="caution">
    <text evidence="2">The sequence shown here is derived from an EMBL/GenBank/DDBJ whole genome shotgun (WGS) entry which is preliminary data.</text>
</comment>
<sequence length="49" mass="5489">MDYVKRFAIAGIMGVCVSLLFLGGRNIQAEMIEIDQLEIEMAKVEEIIS</sequence>
<keyword evidence="1" id="KW-0472">Membrane</keyword>
<proteinExistence type="predicted"/>
<accession>A0ABS4RCT9</accession>
<evidence type="ECO:0000313" key="3">
    <source>
        <dbReference type="Proteomes" id="UP001519293"/>
    </source>
</evidence>
<feature type="transmembrane region" description="Helical" evidence="1">
    <location>
        <begin position="6"/>
        <end position="24"/>
    </location>
</feature>
<evidence type="ECO:0000256" key="1">
    <source>
        <dbReference type="SAM" id="Phobius"/>
    </source>
</evidence>
<evidence type="ECO:0000313" key="2">
    <source>
        <dbReference type="EMBL" id="MBP2240718.1"/>
    </source>
</evidence>
<keyword evidence="1" id="KW-1133">Transmembrane helix</keyword>
<dbReference type="Proteomes" id="UP001519293">
    <property type="component" value="Unassembled WGS sequence"/>
</dbReference>
<keyword evidence="1" id="KW-0812">Transmembrane</keyword>